<dbReference type="EMBL" id="MUJZ01028667">
    <property type="protein sequence ID" value="OTF78271.1"/>
    <property type="molecule type" value="Genomic_DNA"/>
</dbReference>
<gene>
    <name evidence="1" type="ORF">BLA29_009643</name>
</gene>
<proteinExistence type="predicted"/>
<comment type="caution">
    <text evidence="1">The sequence shown here is derived from an EMBL/GenBank/DDBJ whole genome shotgun (WGS) entry which is preliminary data.</text>
</comment>
<reference evidence="1 2" key="1">
    <citation type="submission" date="2017-03" db="EMBL/GenBank/DDBJ databases">
        <title>Genome Survey of Euroglyphus maynei.</title>
        <authorList>
            <person name="Arlian L.G."/>
            <person name="Morgan M.S."/>
            <person name="Rider S.D."/>
        </authorList>
    </citation>
    <scope>NUCLEOTIDE SEQUENCE [LARGE SCALE GENOMIC DNA]</scope>
    <source>
        <strain evidence="1">Arlian Lab</strain>
        <tissue evidence="1">Whole body</tissue>
    </source>
</reference>
<keyword evidence="2" id="KW-1185">Reference proteome</keyword>
<dbReference type="Proteomes" id="UP000194236">
    <property type="component" value="Unassembled WGS sequence"/>
</dbReference>
<sequence length="198" mass="23526">MAIADVKEKGLFLPFTPIRRHESWQSAAERLVRDSIHISKPNQIHQPIFNEPILIDILRIQIPEHLEFITRIVYRIDVNCTDSMNICGRDKNTNQIITWYTMDEIHHPHDYHGPEPILFKPEENRLSNYRETTIMSTLSNVNQLSKNINNLLQQMNYNQTDILRLYSDFIQHCYPSEFMTSLSLKTFLIKWKYQLPPM</sequence>
<evidence type="ECO:0000313" key="1">
    <source>
        <dbReference type="EMBL" id="OTF78271.1"/>
    </source>
</evidence>
<feature type="non-terminal residue" evidence="1">
    <location>
        <position position="198"/>
    </location>
</feature>
<dbReference type="OrthoDB" id="6513017at2759"/>
<evidence type="ECO:0000313" key="2">
    <source>
        <dbReference type="Proteomes" id="UP000194236"/>
    </source>
</evidence>
<name>A0A1Y3BBL4_EURMA</name>
<dbReference type="AlphaFoldDB" id="A0A1Y3BBL4"/>
<accession>A0A1Y3BBL4</accession>
<organism evidence="1 2">
    <name type="scientific">Euroglyphus maynei</name>
    <name type="common">Mayne's house dust mite</name>
    <dbReference type="NCBI Taxonomy" id="6958"/>
    <lineage>
        <taxon>Eukaryota</taxon>
        <taxon>Metazoa</taxon>
        <taxon>Ecdysozoa</taxon>
        <taxon>Arthropoda</taxon>
        <taxon>Chelicerata</taxon>
        <taxon>Arachnida</taxon>
        <taxon>Acari</taxon>
        <taxon>Acariformes</taxon>
        <taxon>Sarcoptiformes</taxon>
        <taxon>Astigmata</taxon>
        <taxon>Psoroptidia</taxon>
        <taxon>Analgoidea</taxon>
        <taxon>Pyroglyphidae</taxon>
        <taxon>Pyroglyphinae</taxon>
        <taxon>Euroglyphus</taxon>
    </lineage>
</organism>
<protein>
    <submittedName>
        <fullName evidence="1">Uncharacterized protein</fullName>
    </submittedName>
</protein>